<dbReference type="GeneID" id="28724233"/>
<name>A0A0X8HT37_9SACH</name>
<keyword evidence="3" id="KW-1185">Reference proteome</keyword>
<sequence length="425" mass="48694">MPSDYDLLQGFIQSFEKLTDDIPQDADIVAVCEALCRLDSSAMQLKPKVILCLSFCSASDLLKPSTTMKCRDTIRRFMDTKLLDYLISQLVPLLPRLKNERTTAAGRVKIRHAKNMLMPQLGFSSAEEELIMKWKANGGLRSIPLFHVVMTNIRLDQVSANLWWITPGILNLLDDPTGWYNLQCHGVQLLQQFLDLCADNENQALFSFAGTGLFDIYHPLLMNLFYNMPPMTDENTTKSIWSVVYPTLTSLYRAQYVTDTTRFKHMIGRLLSETFLQLIIPKLSYTNKELALQSMDYLLDIINLLGGFSIRYLQRILYVLGEYIIRSPYLILDITLEKKCLEVLDKLITVCHIDRIIAHKYDFLACILLTYEKFDAEEMADEVSNQLLMIASKLQSIGCDFANDYEVLCKNRPNLASIFKTVIDI</sequence>
<dbReference type="InterPro" id="IPR018870">
    <property type="entry name" value="Tti2"/>
</dbReference>
<dbReference type="OrthoDB" id="6417021at2759"/>
<comment type="similarity">
    <text evidence="1">Belongs to the TTI2 family.</text>
</comment>
<dbReference type="AlphaFoldDB" id="A0A0X8HT37"/>
<proteinExistence type="inferred from homology"/>
<evidence type="ECO:0000256" key="1">
    <source>
        <dbReference type="ARBA" id="ARBA00034736"/>
    </source>
</evidence>
<protein>
    <submittedName>
        <fullName evidence="2">HEL320Cp</fullName>
    </submittedName>
</protein>
<dbReference type="STRING" id="45286.A0A0X8HT37"/>
<reference evidence="2 3" key="1">
    <citation type="submission" date="2016-01" db="EMBL/GenBank/DDBJ databases">
        <title>Genome sequence of the yeast Holleya sinecauda.</title>
        <authorList>
            <person name="Dietrich F.S."/>
        </authorList>
    </citation>
    <scope>NUCLEOTIDE SEQUENCE [LARGE SCALE GENOMIC DNA]</scope>
    <source>
        <strain evidence="2 3">ATCC 58844</strain>
    </source>
</reference>
<accession>A0A0X8HT37</accession>
<gene>
    <name evidence="2" type="ORF">AW171_hschr52890</name>
</gene>
<organism evidence="2 3">
    <name type="scientific">Eremothecium sinecaudum</name>
    <dbReference type="NCBI Taxonomy" id="45286"/>
    <lineage>
        <taxon>Eukaryota</taxon>
        <taxon>Fungi</taxon>
        <taxon>Dikarya</taxon>
        <taxon>Ascomycota</taxon>
        <taxon>Saccharomycotina</taxon>
        <taxon>Saccharomycetes</taxon>
        <taxon>Saccharomycetales</taxon>
        <taxon>Saccharomycetaceae</taxon>
        <taxon>Eremothecium</taxon>
    </lineage>
</organism>
<dbReference type="Proteomes" id="UP000243052">
    <property type="component" value="Chromosome v"/>
</dbReference>
<dbReference type="GO" id="GO:0110078">
    <property type="term" value="C:TTT Hsp90 cochaperone complex"/>
    <property type="evidence" value="ECO:0007669"/>
    <property type="project" value="InterPro"/>
</dbReference>
<dbReference type="EMBL" id="CP014245">
    <property type="protein sequence ID" value="AMD20961.1"/>
    <property type="molecule type" value="Genomic_DNA"/>
</dbReference>
<evidence type="ECO:0000313" key="2">
    <source>
        <dbReference type="EMBL" id="AMD20961.1"/>
    </source>
</evidence>
<dbReference type="Pfam" id="PF10521">
    <property type="entry name" value="Tti2"/>
    <property type="match status" value="1"/>
</dbReference>
<dbReference type="RefSeq" id="XP_017987957.1">
    <property type="nucleotide sequence ID" value="XM_018132762.1"/>
</dbReference>
<evidence type="ECO:0000313" key="3">
    <source>
        <dbReference type="Proteomes" id="UP000243052"/>
    </source>
</evidence>